<dbReference type="Pfam" id="PF03999">
    <property type="entry name" value="MAP65_ASE1"/>
    <property type="match status" value="1"/>
</dbReference>
<dbReference type="PANTHER" id="PTHR19321:SF41">
    <property type="entry name" value="FASCETTO-RELATED"/>
    <property type="match status" value="1"/>
</dbReference>
<evidence type="ECO:0000256" key="1">
    <source>
        <dbReference type="SAM" id="MobiDB-lite"/>
    </source>
</evidence>
<name>A0A238FE45_9BASI</name>
<feature type="compositionally biased region" description="Polar residues" evidence="1">
    <location>
        <begin position="509"/>
        <end position="525"/>
    </location>
</feature>
<dbReference type="GO" id="GO:0005737">
    <property type="term" value="C:cytoplasm"/>
    <property type="evidence" value="ECO:0007669"/>
    <property type="project" value="TreeGrafter"/>
</dbReference>
<proteinExistence type="predicted"/>
<dbReference type="AlphaFoldDB" id="A0A238FE45"/>
<organism evidence="2 3">
    <name type="scientific">Microbotryum intermedium</name>
    <dbReference type="NCBI Taxonomy" id="269621"/>
    <lineage>
        <taxon>Eukaryota</taxon>
        <taxon>Fungi</taxon>
        <taxon>Dikarya</taxon>
        <taxon>Basidiomycota</taxon>
        <taxon>Pucciniomycotina</taxon>
        <taxon>Microbotryomycetes</taxon>
        <taxon>Microbotryales</taxon>
        <taxon>Microbotryaceae</taxon>
        <taxon>Microbotryum</taxon>
    </lineage>
</organism>
<sequence length="650" mass="72695">MSSLEALVAQHRQTLTQLYTLISPHPTELVSAQLGALQSLLGATIDQQRLCAEKERDEIQASLDKSWDKVTLWRTALGEDASTGKRRGTGPLKTLIQQVEDVLQGMRGRMEERGKQILGLNSRIAAFVPTLGKEWLQVTLDDAEQGWETLDLRLERMSALERELIHRITQARRRDAINANVNEIFALRSELGIHQGDGPTTDDFDEAILAHLGIGEGRERKELEPTSENIARAEAKRKWLEDEKNQRNMTIQTTYDKLYPLWTMLGVSEYEMEQFVNTHMGSTQDVVTAVSQYSQQTILESPKYQDELARMLTLKRSNLSAFIQRERVALSNLWDALYLSMPQRIASFPPLQVCIESTRVWNEVTGAEEEIINNNVSEELLVAHERERERVEAEVERCQPILERLGKYFSVVEEMTQLEASASDPSRLLGKSTRGDPGRLLREEKARKRVVKEKPRLEAELRQFIPAWEQQNQRPFLVNGVRFLDDLETKIGAEMAEKENKKREKIGTKATTTTRPLQSQMTGASSVGPLKRQMTGRSATGASTTGGPAAKRQTPMATGGAPRAVAVVDRAPQHYQQQAAPMVVRGPTKLVPQMTGMKLPSGWGAPAAAAAPDAYGCQPTVQYGMSPQTHYSMPPLRAQPTGGFRPGPRS</sequence>
<accession>A0A238FE45</accession>
<dbReference type="OrthoDB" id="642895at2759"/>
<reference evidence="3" key="1">
    <citation type="submission" date="2016-09" db="EMBL/GenBank/DDBJ databases">
        <authorList>
            <person name="Jeantristanb JTB J.-T."/>
            <person name="Ricardo R."/>
        </authorList>
    </citation>
    <scope>NUCLEOTIDE SEQUENCE [LARGE SCALE GENOMIC DNA]</scope>
</reference>
<evidence type="ECO:0000313" key="2">
    <source>
        <dbReference type="EMBL" id="SCV69366.1"/>
    </source>
</evidence>
<dbReference type="Gene3D" id="1.20.58.1520">
    <property type="match status" value="1"/>
</dbReference>
<gene>
    <name evidence="2" type="ORF">BQ2448_2386</name>
</gene>
<dbReference type="InterPro" id="IPR007145">
    <property type="entry name" value="MAP65_Ase1_PRC1"/>
</dbReference>
<feature type="region of interest" description="Disordered" evidence="1">
    <location>
        <begin position="625"/>
        <end position="650"/>
    </location>
</feature>
<protein>
    <submittedName>
        <fullName evidence="2">BQ2448_2386 protein</fullName>
    </submittedName>
</protein>
<dbReference type="EMBL" id="FMSP01000004">
    <property type="protein sequence ID" value="SCV69366.1"/>
    <property type="molecule type" value="Genomic_DNA"/>
</dbReference>
<keyword evidence="3" id="KW-1185">Reference proteome</keyword>
<dbReference type="STRING" id="269621.A0A238FE45"/>
<dbReference type="PANTHER" id="PTHR19321">
    <property type="entry name" value="PROTEIN REGULATOR OF CYTOKINESIS 1 PRC1-RELATED"/>
    <property type="match status" value="1"/>
</dbReference>
<dbReference type="GO" id="GO:0008017">
    <property type="term" value="F:microtubule binding"/>
    <property type="evidence" value="ECO:0007669"/>
    <property type="project" value="InterPro"/>
</dbReference>
<dbReference type="GO" id="GO:1990023">
    <property type="term" value="C:mitotic spindle midzone"/>
    <property type="evidence" value="ECO:0007669"/>
    <property type="project" value="TreeGrafter"/>
</dbReference>
<feature type="region of interest" description="Disordered" evidence="1">
    <location>
        <begin position="509"/>
        <end position="558"/>
    </location>
</feature>
<dbReference type="Proteomes" id="UP000198372">
    <property type="component" value="Unassembled WGS sequence"/>
</dbReference>
<feature type="compositionally biased region" description="Low complexity" evidence="1">
    <location>
        <begin position="535"/>
        <end position="550"/>
    </location>
</feature>
<evidence type="ECO:0000313" key="3">
    <source>
        <dbReference type="Proteomes" id="UP000198372"/>
    </source>
</evidence>
<dbReference type="GO" id="GO:0051256">
    <property type="term" value="P:mitotic spindle midzone assembly"/>
    <property type="evidence" value="ECO:0007669"/>
    <property type="project" value="TreeGrafter"/>
</dbReference>